<feature type="region of interest" description="Disordered" evidence="2">
    <location>
        <begin position="408"/>
        <end position="437"/>
    </location>
</feature>
<sequence>MASDLSIQISTKAEGASTDRVTCRLCRRQFAKYTCPKCNVPYCSLTCFRSQAHTQCSEGFYKKEIESDIHSGPSKTAQERQKMMELLKNFEEEASNENTFLGEDEEEDDSSDLAKRFESVNLDSASPDTLWAMLTPAERSKFMKAFDDPTSEFAQQLLASEQLDNEIEEPWWEAPRTIVEAGVEDEAGRQSIDLRTGHRYGSRPTFMSIPESMVKAVPVGHPLVYNMCAICISYAYITRHLGTSPLSKLKPENADYHDSRRLLTQMVPFLTDRKSTKVYPSISAVITDIWSTFELGTMTGDLFALLLRDSACLLKPLRITQIVPTPDTMPTSDAVHSAHPHTMPVLVLSDLNGVFSATLEQSASQGSSERQKGNHITHKLLFYAAHILSTPTGILDAVANEMRARAQGYGGPEEMGSWDGTRVGEGRGTQPVVEEIL</sequence>
<accession>A0A9P6CUG8</accession>
<dbReference type="GO" id="GO:0008270">
    <property type="term" value="F:zinc ion binding"/>
    <property type="evidence" value="ECO:0007669"/>
    <property type="project" value="UniProtKB-UniRule"/>
</dbReference>
<comment type="caution">
    <text evidence="4">The sequence shown here is derived from an EMBL/GenBank/DDBJ whole genome shotgun (WGS) entry which is preliminary data.</text>
</comment>
<reference evidence="4" key="1">
    <citation type="submission" date="2020-11" db="EMBL/GenBank/DDBJ databases">
        <authorList>
            <consortium name="DOE Joint Genome Institute"/>
            <person name="Ahrendt S."/>
            <person name="Riley R."/>
            <person name="Andreopoulos W."/>
            <person name="Labutti K."/>
            <person name="Pangilinan J."/>
            <person name="Ruiz-Duenas F.J."/>
            <person name="Barrasa J.M."/>
            <person name="Sanchez-Garcia M."/>
            <person name="Camarero S."/>
            <person name="Miyauchi S."/>
            <person name="Serrano A."/>
            <person name="Linde D."/>
            <person name="Babiker R."/>
            <person name="Drula E."/>
            <person name="Ayuso-Fernandez I."/>
            <person name="Pacheco R."/>
            <person name="Padilla G."/>
            <person name="Ferreira P."/>
            <person name="Barriuso J."/>
            <person name="Kellner H."/>
            <person name="Castanera R."/>
            <person name="Alfaro M."/>
            <person name="Ramirez L."/>
            <person name="Pisabarro A.G."/>
            <person name="Kuo A."/>
            <person name="Tritt A."/>
            <person name="Lipzen A."/>
            <person name="He G."/>
            <person name="Yan M."/>
            <person name="Ng V."/>
            <person name="Cullen D."/>
            <person name="Martin F."/>
            <person name="Rosso M.-N."/>
            <person name="Henrissat B."/>
            <person name="Hibbett D."/>
            <person name="Martinez A.T."/>
            <person name="Grigoriev I.V."/>
        </authorList>
    </citation>
    <scope>NUCLEOTIDE SEQUENCE</scope>
    <source>
        <strain evidence="4">CIRM-BRFM 674</strain>
    </source>
</reference>
<keyword evidence="1" id="KW-0863">Zinc-finger</keyword>
<evidence type="ECO:0000313" key="5">
    <source>
        <dbReference type="Proteomes" id="UP000807469"/>
    </source>
</evidence>
<proteinExistence type="predicted"/>
<dbReference type="Proteomes" id="UP000807469">
    <property type="component" value="Unassembled WGS sequence"/>
</dbReference>
<dbReference type="PANTHER" id="PTHR15555">
    <property type="entry name" value="ZINC FINGER HIT DOMAIN CONTAINING PROTEIN 2 PROTEIN FON -RELATED"/>
    <property type="match status" value="1"/>
</dbReference>
<organism evidence="4 5">
    <name type="scientific">Pholiota conissans</name>
    <dbReference type="NCBI Taxonomy" id="109636"/>
    <lineage>
        <taxon>Eukaryota</taxon>
        <taxon>Fungi</taxon>
        <taxon>Dikarya</taxon>
        <taxon>Basidiomycota</taxon>
        <taxon>Agaricomycotina</taxon>
        <taxon>Agaricomycetes</taxon>
        <taxon>Agaricomycetidae</taxon>
        <taxon>Agaricales</taxon>
        <taxon>Agaricineae</taxon>
        <taxon>Strophariaceae</taxon>
        <taxon>Pholiota</taxon>
    </lineage>
</organism>
<evidence type="ECO:0000259" key="3">
    <source>
        <dbReference type="PROSITE" id="PS51083"/>
    </source>
</evidence>
<feature type="domain" description="HIT-type" evidence="3">
    <location>
        <begin position="23"/>
        <end position="56"/>
    </location>
</feature>
<evidence type="ECO:0000313" key="4">
    <source>
        <dbReference type="EMBL" id="KAF9480531.1"/>
    </source>
</evidence>
<name>A0A9P6CUG8_9AGAR</name>
<dbReference type="Pfam" id="PF04438">
    <property type="entry name" value="zf-HIT"/>
    <property type="match status" value="1"/>
</dbReference>
<dbReference type="CDD" id="cd23024">
    <property type="entry name" value="zf-HIT_ZNHIT2-3"/>
    <property type="match status" value="1"/>
</dbReference>
<dbReference type="OrthoDB" id="18412at2759"/>
<dbReference type="PANTHER" id="PTHR15555:SF0">
    <property type="entry name" value="ZINC FINGER HIT DOMAIN-CONTAINING PROTEIN 2"/>
    <property type="match status" value="1"/>
</dbReference>
<keyword evidence="1" id="KW-0479">Metal-binding</keyword>
<protein>
    <recommendedName>
        <fullName evidence="3">HIT-type domain-containing protein</fullName>
    </recommendedName>
</protein>
<keyword evidence="1" id="KW-0862">Zinc</keyword>
<keyword evidence="5" id="KW-1185">Reference proteome</keyword>
<dbReference type="EMBL" id="MU155193">
    <property type="protein sequence ID" value="KAF9480531.1"/>
    <property type="molecule type" value="Genomic_DNA"/>
</dbReference>
<evidence type="ECO:0000256" key="2">
    <source>
        <dbReference type="SAM" id="MobiDB-lite"/>
    </source>
</evidence>
<dbReference type="Gene3D" id="3.30.60.190">
    <property type="match status" value="1"/>
</dbReference>
<gene>
    <name evidence="4" type="ORF">BDN70DRAFT_905729</name>
</gene>
<dbReference type="InterPro" id="IPR007529">
    <property type="entry name" value="Znf_HIT"/>
</dbReference>
<dbReference type="SUPFAM" id="SSF144232">
    <property type="entry name" value="HIT/MYND zinc finger-like"/>
    <property type="match status" value="1"/>
</dbReference>
<evidence type="ECO:0000256" key="1">
    <source>
        <dbReference type="PROSITE-ProRule" id="PRU00453"/>
    </source>
</evidence>
<dbReference type="InterPro" id="IPR039646">
    <property type="entry name" value="ZNHIT2"/>
</dbReference>
<dbReference type="AlphaFoldDB" id="A0A9P6CUG8"/>
<dbReference type="PROSITE" id="PS51083">
    <property type="entry name" value="ZF_HIT"/>
    <property type="match status" value="1"/>
</dbReference>